<reference evidence="4" key="1">
    <citation type="submission" date="2021-02" db="EMBL/GenBank/DDBJ databases">
        <authorList>
            <person name="Nowell W R."/>
        </authorList>
    </citation>
    <scope>NUCLEOTIDE SEQUENCE</scope>
</reference>
<feature type="region of interest" description="Disordered" evidence="1">
    <location>
        <begin position="474"/>
        <end position="554"/>
    </location>
</feature>
<dbReference type="EMBL" id="CAJOBC010091314">
    <property type="protein sequence ID" value="CAF4399706.1"/>
    <property type="molecule type" value="Genomic_DNA"/>
</dbReference>
<dbReference type="SUPFAM" id="SSF50729">
    <property type="entry name" value="PH domain-like"/>
    <property type="match status" value="1"/>
</dbReference>
<dbReference type="EMBL" id="CAJNOQ010025688">
    <property type="protein sequence ID" value="CAF1539525.1"/>
    <property type="molecule type" value="Genomic_DNA"/>
</dbReference>
<feature type="compositionally biased region" description="Low complexity" evidence="1">
    <location>
        <begin position="225"/>
        <end position="238"/>
    </location>
</feature>
<evidence type="ECO:0000256" key="1">
    <source>
        <dbReference type="SAM" id="MobiDB-lite"/>
    </source>
</evidence>
<evidence type="ECO:0000259" key="2">
    <source>
        <dbReference type="PROSITE" id="PS50003"/>
    </source>
</evidence>
<protein>
    <recommendedName>
        <fullName evidence="2">PH domain-containing protein</fullName>
    </recommendedName>
</protein>
<dbReference type="Proteomes" id="UP000681722">
    <property type="component" value="Unassembled WGS sequence"/>
</dbReference>
<dbReference type="AlphaFoldDB" id="A0A815VU53"/>
<feature type="compositionally biased region" description="Low complexity" evidence="1">
    <location>
        <begin position="435"/>
        <end position="447"/>
    </location>
</feature>
<gene>
    <name evidence="4" type="ORF">GPM918_LOCUS38547</name>
    <name evidence="3" type="ORF">OVA965_LOCUS34911</name>
    <name evidence="6" type="ORF">SRO942_LOCUS39375</name>
    <name evidence="5" type="ORF">TMI583_LOCUS35854</name>
</gene>
<comment type="caution">
    <text evidence="4">The sequence shown here is derived from an EMBL/GenBank/DDBJ whole genome shotgun (WGS) entry which is preliminary data.</text>
</comment>
<dbReference type="OrthoDB" id="2157866at2759"/>
<feature type="region of interest" description="Disordered" evidence="1">
    <location>
        <begin position="192"/>
        <end position="287"/>
    </location>
</feature>
<proteinExistence type="predicted"/>
<accession>A0A815VU53</accession>
<dbReference type="PANTHER" id="PTHR12844">
    <property type="entry name" value="CONNECTOR ENCHANCER OF KINASE SUPPRESSOR OF RAS"/>
    <property type="match status" value="1"/>
</dbReference>
<name>A0A815VU53_9BILA</name>
<feature type="compositionally biased region" description="Polar residues" evidence="1">
    <location>
        <begin position="130"/>
        <end position="149"/>
    </location>
</feature>
<feature type="region of interest" description="Disordered" evidence="1">
    <location>
        <begin position="130"/>
        <end position="174"/>
    </location>
</feature>
<feature type="compositionally biased region" description="Polar residues" evidence="1">
    <location>
        <begin position="192"/>
        <end position="202"/>
    </location>
</feature>
<dbReference type="InterPro" id="IPR001849">
    <property type="entry name" value="PH_domain"/>
</dbReference>
<dbReference type="Proteomes" id="UP000663829">
    <property type="component" value="Unassembled WGS sequence"/>
</dbReference>
<feature type="compositionally biased region" description="Low complexity" evidence="1">
    <location>
        <begin position="527"/>
        <end position="537"/>
    </location>
</feature>
<evidence type="ECO:0000313" key="3">
    <source>
        <dbReference type="EMBL" id="CAF1452907.1"/>
    </source>
</evidence>
<feature type="non-terminal residue" evidence="4">
    <location>
        <position position="1"/>
    </location>
</feature>
<organism evidence="4 7">
    <name type="scientific">Didymodactylos carnosus</name>
    <dbReference type="NCBI Taxonomy" id="1234261"/>
    <lineage>
        <taxon>Eukaryota</taxon>
        <taxon>Metazoa</taxon>
        <taxon>Spiralia</taxon>
        <taxon>Gnathifera</taxon>
        <taxon>Rotifera</taxon>
        <taxon>Eurotatoria</taxon>
        <taxon>Bdelloidea</taxon>
        <taxon>Philodinida</taxon>
        <taxon>Philodinidae</taxon>
        <taxon>Didymodactylos</taxon>
    </lineage>
</organism>
<dbReference type="Gene3D" id="2.30.29.30">
    <property type="entry name" value="Pleckstrin-homology domain (PH domain)/Phosphotyrosine-binding domain (PTB)"/>
    <property type="match status" value="1"/>
</dbReference>
<feature type="domain" description="PH" evidence="2">
    <location>
        <begin position="21"/>
        <end position="110"/>
    </location>
</feature>
<dbReference type="PANTHER" id="PTHR12844:SF42">
    <property type="entry name" value="CONNECTOR ENHANCER OF KSR PROTEIN CNK"/>
    <property type="match status" value="1"/>
</dbReference>
<evidence type="ECO:0000313" key="4">
    <source>
        <dbReference type="EMBL" id="CAF1539525.1"/>
    </source>
</evidence>
<dbReference type="EMBL" id="CAJNOK010029853">
    <property type="protein sequence ID" value="CAF1452907.1"/>
    <property type="molecule type" value="Genomic_DNA"/>
</dbReference>
<feature type="compositionally biased region" description="Polar residues" evidence="1">
    <location>
        <begin position="503"/>
        <end position="513"/>
    </location>
</feature>
<feature type="compositionally biased region" description="Basic and acidic residues" evidence="1">
    <location>
        <begin position="203"/>
        <end position="213"/>
    </location>
</feature>
<dbReference type="InterPro" id="IPR051566">
    <property type="entry name" value="CNKSR"/>
</dbReference>
<evidence type="ECO:0000313" key="5">
    <source>
        <dbReference type="EMBL" id="CAF4247297.1"/>
    </source>
</evidence>
<feature type="compositionally biased region" description="Polar residues" evidence="1">
    <location>
        <begin position="474"/>
        <end position="492"/>
    </location>
</feature>
<dbReference type="PROSITE" id="PS50003">
    <property type="entry name" value="PH_DOMAIN"/>
    <property type="match status" value="1"/>
</dbReference>
<sequence>SYRKISCKDLGKGDCEGFLHRYLPKGTLSLLQWRLYWCVLKGGTLYIYKSKDDNNQNMEIKLEGKNVSPAPEKKKYAFRITDENKYREYFYCSSRDEMAKWMNKMGLAAINFNIDDTKIGGFNKGFIQSSPLNSASQSRESSPSLTPTSAGGGNSIITHGHISGDSENESDSISLRDSPKFNWAKLSSFSKTKQSGRNSSLSDTEHSKDKTGSYDDFDDSVALKSFSSRGNRSSSTASITSFAGQLSPPEQYKSKHNSNSPSDFDDVVPLNAAPRLSDSDSSTDQQHQSLFNISRSQEHLGKPVTGISPYPDNKILQSSGGFMLSQEAQTPNVSCSSGNIHNNNAFSSSLDEPCFCSTTNLSSNNGGSSELNSPLWSNAPYVPPNLSPIKPSVYTPATPLVSSKVIRTNLKNTQYSPLYVSVYSGPPPNPTTKATVSSSIVTPPTSTAGDTPFFSRRSPSPTTIMAAKTHFTVSSSPSYQPQHYTYPYSQAQHSNSHNHSYLPHQSSEPSVTAIQHPIVMKSQNRHTQSTSSQQQSSFNAIPFYKNRRQSEQNH</sequence>
<feature type="region of interest" description="Disordered" evidence="1">
    <location>
        <begin position="430"/>
        <end position="458"/>
    </location>
</feature>
<dbReference type="Proteomes" id="UP000677228">
    <property type="component" value="Unassembled WGS sequence"/>
</dbReference>
<dbReference type="Pfam" id="PF00169">
    <property type="entry name" value="PH"/>
    <property type="match status" value="1"/>
</dbReference>
<dbReference type="EMBL" id="CAJOBA010051688">
    <property type="protein sequence ID" value="CAF4247297.1"/>
    <property type="molecule type" value="Genomic_DNA"/>
</dbReference>
<dbReference type="SMART" id="SM00233">
    <property type="entry name" value="PH"/>
    <property type="match status" value="1"/>
</dbReference>
<evidence type="ECO:0000313" key="6">
    <source>
        <dbReference type="EMBL" id="CAF4399706.1"/>
    </source>
</evidence>
<dbReference type="InterPro" id="IPR011993">
    <property type="entry name" value="PH-like_dom_sf"/>
</dbReference>
<dbReference type="Proteomes" id="UP000682733">
    <property type="component" value="Unassembled WGS sequence"/>
</dbReference>
<evidence type="ECO:0000313" key="7">
    <source>
        <dbReference type="Proteomes" id="UP000663829"/>
    </source>
</evidence>
<keyword evidence="7" id="KW-1185">Reference proteome</keyword>